<evidence type="ECO:0000313" key="3">
    <source>
        <dbReference type="Proteomes" id="UP000807825"/>
    </source>
</evidence>
<keyword evidence="1" id="KW-0812">Transmembrane</keyword>
<keyword evidence="1" id="KW-0472">Membrane</keyword>
<evidence type="ECO:0000256" key="1">
    <source>
        <dbReference type="SAM" id="Phobius"/>
    </source>
</evidence>
<evidence type="ECO:0000313" key="2">
    <source>
        <dbReference type="EMBL" id="MBI5248351.1"/>
    </source>
</evidence>
<dbReference type="Proteomes" id="UP000807825">
    <property type="component" value="Unassembled WGS sequence"/>
</dbReference>
<feature type="transmembrane region" description="Helical" evidence="1">
    <location>
        <begin position="184"/>
        <end position="217"/>
    </location>
</feature>
<feature type="transmembrane region" description="Helical" evidence="1">
    <location>
        <begin position="413"/>
        <end position="434"/>
    </location>
</feature>
<feature type="transmembrane region" description="Helical" evidence="1">
    <location>
        <begin position="361"/>
        <end position="382"/>
    </location>
</feature>
<feature type="transmembrane region" description="Helical" evidence="1">
    <location>
        <begin position="389"/>
        <end position="407"/>
    </location>
</feature>
<dbReference type="EMBL" id="JACRDE010000073">
    <property type="protein sequence ID" value="MBI5248351.1"/>
    <property type="molecule type" value="Genomic_DNA"/>
</dbReference>
<proteinExistence type="predicted"/>
<gene>
    <name evidence="2" type="ORF">HY912_02555</name>
</gene>
<feature type="transmembrane region" description="Helical" evidence="1">
    <location>
        <begin position="331"/>
        <end position="349"/>
    </location>
</feature>
<keyword evidence="1" id="KW-1133">Transmembrane helix</keyword>
<feature type="transmembrane region" description="Helical" evidence="1">
    <location>
        <begin position="91"/>
        <end position="115"/>
    </location>
</feature>
<accession>A0A9D6V1K5</accession>
<feature type="transmembrane region" description="Helical" evidence="1">
    <location>
        <begin position="154"/>
        <end position="172"/>
    </location>
</feature>
<comment type="caution">
    <text evidence="2">The sequence shown here is derived from an EMBL/GenBank/DDBJ whole genome shotgun (WGS) entry which is preliminary data.</text>
</comment>
<protein>
    <submittedName>
        <fullName evidence="2">Uncharacterized protein</fullName>
    </submittedName>
</protein>
<name>A0A9D6V1K5_9BACT</name>
<organism evidence="2 3">
    <name type="scientific">Desulfomonile tiedjei</name>
    <dbReference type="NCBI Taxonomy" id="2358"/>
    <lineage>
        <taxon>Bacteria</taxon>
        <taxon>Pseudomonadati</taxon>
        <taxon>Thermodesulfobacteriota</taxon>
        <taxon>Desulfomonilia</taxon>
        <taxon>Desulfomonilales</taxon>
        <taxon>Desulfomonilaceae</taxon>
        <taxon>Desulfomonile</taxon>
    </lineage>
</organism>
<feature type="transmembrane region" description="Helical" evidence="1">
    <location>
        <begin position="127"/>
        <end position="148"/>
    </location>
</feature>
<feature type="transmembrane region" description="Helical" evidence="1">
    <location>
        <begin position="229"/>
        <end position="249"/>
    </location>
</feature>
<reference evidence="2" key="1">
    <citation type="submission" date="2020-07" db="EMBL/GenBank/DDBJ databases">
        <title>Huge and variable diversity of episymbiotic CPR bacteria and DPANN archaea in groundwater ecosystems.</title>
        <authorList>
            <person name="He C.Y."/>
            <person name="Keren R."/>
            <person name="Whittaker M."/>
            <person name="Farag I.F."/>
            <person name="Doudna J."/>
            <person name="Cate J.H.D."/>
            <person name="Banfield J.F."/>
        </authorList>
    </citation>
    <scope>NUCLEOTIDE SEQUENCE</scope>
    <source>
        <strain evidence="2">NC_groundwater_1664_Pr3_B-0.1um_52_9</strain>
    </source>
</reference>
<dbReference type="AlphaFoldDB" id="A0A9D6V1K5"/>
<sequence>MKRSGLTVAAAFLIIFVSYSAWMTGGTFAFSECKPWPNYNMLAKSFAKGQLNLEEKIKEDAVLFEGRSYMYAGPVPALFRMPFAALFNSGIPSGMMVALFCAGIAVVFILTLPLLTDADQQSTARPIQWLFSAIMVVNGITLFITAIPSFHHEAIASGMFFLSSSIFIFLRIKSRSFRTTWAEAALFALSCSLCLGSRLSYALSIALLVCLFVVGLFRQLESGKKLDAIIPFGVFAAIVIAACGLLLIYNYQRFGSFLETGMRYQASQFFGHYFEGGNYFRYEHLPYNLWTFFCRLPEFIPQFPFYSLPLYTVEVSSYQFQPYHLIYKNELSISMFLLMPLLGLMWFPIANRFFSHERFPMGNYALLFSIFLLQIIPVSLTVATTARYYYDFLPVVLALAYLGALQLRKYGPISLPLTFLLGFLSIVFSLTLPIHGVEFYRQLISYESALRSILLRVLSQ</sequence>